<dbReference type="NCBIfam" id="TIGR02167">
    <property type="entry name" value="Liste_lipo_26"/>
    <property type="match status" value="2"/>
</dbReference>
<evidence type="ECO:0000259" key="2">
    <source>
        <dbReference type="Pfam" id="PF18962"/>
    </source>
</evidence>
<organism evidence="3 4">
    <name type="scientific">Chryseobacterium luquanense</name>
    <dbReference type="NCBI Taxonomy" id="2983766"/>
    <lineage>
        <taxon>Bacteria</taxon>
        <taxon>Pseudomonadati</taxon>
        <taxon>Bacteroidota</taxon>
        <taxon>Flavobacteriia</taxon>
        <taxon>Flavobacteriales</taxon>
        <taxon>Weeksellaceae</taxon>
        <taxon>Chryseobacterium group</taxon>
        <taxon>Chryseobacterium</taxon>
    </lineage>
</organism>
<dbReference type="EMBL" id="JAOVZV010000010">
    <property type="protein sequence ID" value="MCX8532939.1"/>
    <property type="molecule type" value="Genomic_DNA"/>
</dbReference>
<evidence type="ECO:0000313" key="4">
    <source>
        <dbReference type="Proteomes" id="UP001070176"/>
    </source>
</evidence>
<evidence type="ECO:0000313" key="3">
    <source>
        <dbReference type="EMBL" id="MCX8532939.1"/>
    </source>
</evidence>
<dbReference type="RefSeq" id="WP_267281467.1">
    <property type="nucleotide sequence ID" value="NZ_JAOVZV010000010.1"/>
</dbReference>
<sequence>MQKIFFAWIFILIFQYGKAQNEFITTWKPSNDSAQNILGAVPSTSTQIWFPGIGNNFSVFWEEVGYPLHNGTLSNITSTANFLIDFGTPQNPVASNATYKVKISNGSGNFSTVKFPHTIIIFPFDTPPFVSENSGDTKKIIDISQWGNIKWNTMGYAFYQCSFLNVSATDLPDLSNVNTTEAMFFLTGLVGNTSFSSWNTSTITNMAYMFGHTPFNQPIGNWDVSNVTDIKWMFHGCNQFNQPLNNWNTSNIIRMDHAFHFCSAFNQDLSNWKTSKVTNLDFLFGSANIFNQNLGDWDLSSVINGLQMLSGTNLNCNNWDKTLFGWANNPNSPSNFTLGNVATATYSHPLAVTARNKLITIKGWTFSGDIYDPTCESVLSTSETILKSKISIYPNPATDFIYLKNLEQSADYIILDFSGKIVLQGSLKNKEINIKNLSRGNYILQVKAKDWIENFKFIKK</sequence>
<dbReference type="Pfam" id="PF18962">
    <property type="entry name" value="Por_Secre_tail"/>
    <property type="match status" value="1"/>
</dbReference>
<gene>
    <name evidence="3" type="ORF">OEA66_11305</name>
</gene>
<accession>A0ABT3Y4B1</accession>
<comment type="caution">
    <text evidence="3">The sequence shown here is derived from an EMBL/GenBank/DDBJ whole genome shotgun (WGS) entry which is preliminary data.</text>
</comment>
<dbReference type="InterPro" id="IPR011889">
    <property type="entry name" value="Liste_lipo_26"/>
</dbReference>
<keyword evidence="4" id="KW-1185">Reference proteome</keyword>
<dbReference type="Proteomes" id="UP001070176">
    <property type="component" value="Unassembled WGS sequence"/>
</dbReference>
<keyword evidence="1" id="KW-0732">Signal</keyword>
<dbReference type="NCBIfam" id="TIGR04183">
    <property type="entry name" value="Por_Secre_tail"/>
    <property type="match status" value="1"/>
</dbReference>
<dbReference type="InterPro" id="IPR005046">
    <property type="entry name" value="DUF285"/>
</dbReference>
<evidence type="ECO:0000256" key="1">
    <source>
        <dbReference type="ARBA" id="ARBA00022729"/>
    </source>
</evidence>
<dbReference type="InterPro" id="IPR026444">
    <property type="entry name" value="Secre_tail"/>
</dbReference>
<name>A0ABT3Y4B1_9FLAO</name>
<reference evidence="3" key="1">
    <citation type="submission" date="2022-10" db="EMBL/GenBank/DDBJ databases">
        <title>Chryseobacterium sp. nov., a novel bacterial species.</title>
        <authorList>
            <person name="Cao Y."/>
        </authorList>
    </citation>
    <scope>NUCLEOTIDE SEQUENCE</scope>
    <source>
        <strain evidence="3">KC 927</strain>
    </source>
</reference>
<feature type="domain" description="Secretion system C-terminal sorting" evidence="2">
    <location>
        <begin position="392"/>
        <end position="450"/>
    </location>
</feature>
<proteinExistence type="predicted"/>
<protein>
    <submittedName>
        <fullName evidence="3">BspA family leucine-rich repeat surface protein</fullName>
    </submittedName>
</protein>
<dbReference type="Pfam" id="PF03382">
    <property type="entry name" value="DUF285"/>
    <property type="match status" value="1"/>
</dbReference>